<protein>
    <submittedName>
        <fullName evidence="2">Uncharacterized protein</fullName>
    </submittedName>
</protein>
<evidence type="ECO:0000256" key="1">
    <source>
        <dbReference type="SAM" id="MobiDB-lite"/>
    </source>
</evidence>
<feature type="compositionally biased region" description="Low complexity" evidence="1">
    <location>
        <begin position="15"/>
        <end position="29"/>
    </location>
</feature>
<organism evidence="2">
    <name type="scientific">Tanacetum cinerariifolium</name>
    <name type="common">Dalmatian daisy</name>
    <name type="synonym">Chrysanthemum cinerariifolium</name>
    <dbReference type="NCBI Taxonomy" id="118510"/>
    <lineage>
        <taxon>Eukaryota</taxon>
        <taxon>Viridiplantae</taxon>
        <taxon>Streptophyta</taxon>
        <taxon>Embryophyta</taxon>
        <taxon>Tracheophyta</taxon>
        <taxon>Spermatophyta</taxon>
        <taxon>Magnoliopsida</taxon>
        <taxon>eudicotyledons</taxon>
        <taxon>Gunneridae</taxon>
        <taxon>Pentapetalae</taxon>
        <taxon>asterids</taxon>
        <taxon>campanulids</taxon>
        <taxon>Asterales</taxon>
        <taxon>Asteraceae</taxon>
        <taxon>Asteroideae</taxon>
        <taxon>Anthemideae</taxon>
        <taxon>Anthemidinae</taxon>
        <taxon>Tanacetum</taxon>
    </lineage>
</organism>
<proteinExistence type="predicted"/>
<feature type="compositionally biased region" description="Acidic residues" evidence="1">
    <location>
        <begin position="52"/>
        <end position="71"/>
    </location>
</feature>
<sequence>MVLSPSSFYKRYKSSYETPSSSSSLASSPTYPPRKRYIGTSKPIADTKMESTELEDEDTDSKDEETIPEGQ</sequence>
<dbReference type="AlphaFoldDB" id="A0A699L9Y5"/>
<feature type="region of interest" description="Disordered" evidence="1">
    <location>
        <begin position="13"/>
        <end position="71"/>
    </location>
</feature>
<evidence type="ECO:0000313" key="2">
    <source>
        <dbReference type="EMBL" id="GFB25637.1"/>
    </source>
</evidence>
<comment type="caution">
    <text evidence="2">The sequence shown here is derived from an EMBL/GenBank/DDBJ whole genome shotgun (WGS) entry which is preliminary data.</text>
</comment>
<name>A0A699L9Y5_TANCI</name>
<reference evidence="2" key="1">
    <citation type="journal article" date="2019" name="Sci. Rep.">
        <title>Draft genome of Tanacetum cinerariifolium, the natural source of mosquito coil.</title>
        <authorList>
            <person name="Yamashiro T."/>
            <person name="Shiraishi A."/>
            <person name="Satake H."/>
            <person name="Nakayama K."/>
        </authorList>
    </citation>
    <scope>NUCLEOTIDE SEQUENCE</scope>
</reference>
<accession>A0A699L9Y5</accession>
<gene>
    <name evidence="2" type="ORF">Tci_697608</name>
</gene>
<dbReference type="EMBL" id="BKCJ010586573">
    <property type="protein sequence ID" value="GFB25637.1"/>
    <property type="molecule type" value="Genomic_DNA"/>
</dbReference>